<feature type="signal peptide" evidence="1">
    <location>
        <begin position="1"/>
        <end position="18"/>
    </location>
</feature>
<proteinExistence type="predicted"/>
<reference evidence="2 3" key="1">
    <citation type="journal article" date="2020" name="Microbes Environ.">
        <title>Synthetic bacterial community of duckweed: a simple and stable system to study plant-microbe interactions.</title>
        <authorList>
            <person name="Ishizawa H."/>
            <person name="Tada M."/>
            <person name="Kuroda M."/>
            <person name="Inoue D."/>
            <person name="Futamata H."/>
            <person name="Ike M."/>
        </authorList>
    </citation>
    <scope>NUCLEOTIDE SEQUENCE [LARGE SCALE GENOMIC DNA]</scope>
    <source>
        <strain evidence="2 3">DW100</strain>
    </source>
</reference>
<feature type="chain" id="PRO_5045823055" evidence="1">
    <location>
        <begin position="19"/>
        <end position="1057"/>
    </location>
</feature>
<organism evidence="2 3">
    <name type="scientific">Chryseobacterium gambrini</name>
    <dbReference type="NCBI Taxonomy" id="373672"/>
    <lineage>
        <taxon>Bacteria</taxon>
        <taxon>Pseudomonadati</taxon>
        <taxon>Bacteroidota</taxon>
        <taxon>Flavobacteriia</taxon>
        <taxon>Flavobacteriales</taxon>
        <taxon>Weeksellaceae</taxon>
        <taxon>Chryseobacterium group</taxon>
        <taxon>Chryseobacterium</taxon>
    </lineage>
</organism>
<name>A0ABN7CGF1_9FLAO</name>
<dbReference type="Proteomes" id="UP001380186">
    <property type="component" value="Chromosome"/>
</dbReference>
<dbReference type="EMBL" id="AP029022">
    <property type="protein sequence ID" value="BEV05468.1"/>
    <property type="molecule type" value="Genomic_DNA"/>
</dbReference>
<dbReference type="RefSeq" id="WP_338613060.1">
    <property type="nucleotide sequence ID" value="NZ_AP029022.1"/>
</dbReference>
<keyword evidence="3" id="KW-1185">Reference proteome</keyword>
<sequence>MKKNILLTSVLLSSFFNAQNYYQELSSNVLSNTSSPNVASFIKYKEANVNYYNGKGDISIPIYKISIGNLQYPISLNYGIGGIQVNSFSSDVGLGWSLTDTFINRTIVGDADWETLPNVNRPTGMSCTVPDPLFSHMKTGFVNRSGATNWTNVKMDYYPDLFKMFSPISNSVFYFPEKTTVVDLNKAGTKINWQMNTKKYNYLTNNNQNVNDNVCVTDFDNFELTTKDGITYFFSDKDITHSFQQNLQNVYDDLGSIAGTFPRVSSWHVSKIKDNVTNEEINFIYDEYSSETTNDISTILTQNPFIRYEQKLPRAYPNNVSCFLPSDNAISDDAGKFFNRQLITKRLKKIIFRNGSVEFNYNFNRLDIKNAKALTNVTVKDINGKTIKEVNFEYDYFNSSIQINEYSKRLKLLSIQESGKNKNIFEYYEDNKLPNIGSIYQDFFGYNNQIEVPYNSNNFGGTAKKYSKYYYYPQKKELSILPYNITSDNNHYLLNGLISKEPNELSKTWSLKKITFPSGGSNYFELESNEFSLWGENLKGGGVRIKRQEIKEDNTNVTPRIISYTYKKDGGLSSGYLLNNPYVGHPASNFFDVLNPNPDLSGLANLEDYFFLYTNSKLNYDILSNFFIGYSRVEENENGKKSIYEYTNDEYANDQTRTYWTQQGVTSFSNHCLSSFLYLNSALGNDIFIDKSHLRGKLKTLTIFDQNNSLLLKKENIYKSLLETGSNDLDLNERYISGAMVLQKLNTSGDNNASFAELIESKKSYSRIFNNLSKSKTTTYSSNNNIVKEEEYWYDNVQNNTVIFNKLDDTGTYPYYSTAEMYYPYHPYVSNEPFVQDLININKINMPIVTKSYKGELDLINHDQTQTFLINSTKISFKKDSSSNNFIMPKTIQTSIGDNPYVDGTTNDLFDDKGNILQYTPKDGTPVTIIWGYNQTKPIAKIEGISYSQLANIFGFQNTNTGYKALQIVINSDLDTNDSFENQTFIPSLNSFKQNSQLQNYKVTTYVYDPLVGIKTIIPPSGIKEYYIYDSVGRLKEIRENDINGNILKEYDYNYKH</sequence>
<keyword evidence="1" id="KW-0732">Signal</keyword>
<gene>
    <name evidence="2" type="ORF">CRDW_28420</name>
</gene>
<evidence type="ECO:0000313" key="3">
    <source>
        <dbReference type="Proteomes" id="UP001380186"/>
    </source>
</evidence>
<protein>
    <submittedName>
        <fullName evidence="2">DUF5977 domain-containing protein</fullName>
    </submittedName>
</protein>
<evidence type="ECO:0000256" key="1">
    <source>
        <dbReference type="SAM" id="SignalP"/>
    </source>
</evidence>
<accession>A0ABN7CGF1</accession>
<evidence type="ECO:0000313" key="2">
    <source>
        <dbReference type="EMBL" id="BEV05468.1"/>
    </source>
</evidence>